<dbReference type="GO" id="GO:0016620">
    <property type="term" value="F:oxidoreductase activity, acting on the aldehyde or oxo group of donors, NAD or NADP as acceptor"/>
    <property type="evidence" value="ECO:0007669"/>
    <property type="project" value="InterPro"/>
</dbReference>
<evidence type="ECO:0000259" key="5">
    <source>
        <dbReference type="Pfam" id="PF00171"/>
    </source>
</evidence>
<dbReference type="InterPro" id="IPR015590">
    <property type="entry name" value="Aldehyde_DH_dom"/>
</dbReference>
<feature type="domain" description="Aldehyde dehydrogenase" evidence="5">
    <location>
        <begin position="2"/>
        <end position="449"/>
    </location>
</feature>
<keyword evidence="7" id="KW-1185">Reference proteome</keyword>
<accession>A0A8J2UGS2</accession>
<protein>
    <submittedName>
        <fullName evidence="6">Aldehyde dehydrogenase</fullName>
    </submittedName>
</protein>
<dbReference type="Proteomes" id="UP000607559">
    <property type="component" value="Unassembled WGS sequence"/>
</dbReference>
<evidence type="ECO:0000256" key="1">
    <source>
        <dbReference type="ARBA" id="ARBA00009986"/>
    </source>
</evidence>
<dbReference type="SUPFAM" id="SSF53720">
    <property type="entry name" value="ALDH-like"/>
    <property type="match status" value="1"/>
</dbReference>
<dbReference type="PANTHER" id="PTHR11699">
    <property type="entry name" value="ALDEHYDE DEHYDROGENASE-RELATED"/>
    <property type="match status" value="1"/>
</dbReference>
<evidence type="ECO:0000313" key="6">
    <source>
        <dbReference type="EMBL" id="GGB15777.1"/>
    </source>
</evidence>
<evidence type="ECO:0000256" key="4">
    <source>
        <dbReference type="RuleBase" id="RU003345"/>
    </source>
</evidence>
<dbReference type="InterPro" id="IPR029510">
    <property type="entry name" value="Ald_DH_CS_GLU"/>
</dbReference>
<reference evidence="6" key="1">
    <citation type="journal article" date="2014" name="Int. J. Syst. Evol. Microbiol.">
        <title>Complete genome sequence of Corynebacterium casei LMG S-19264T (=DSM 44701T), isolated from a smear-ripened cheese.</title>
        <authorList>
            <consortium name="US DOE Joint Genome Institute (JGI-PGF)"/>
            <person name="Walter F."/>
            <person name="Albersmeier A."/>
            <person name="Kalinowski J."/>
            <person name="Ruckert C."/>
        </authorList>
    </citation>
    <scope>NUCLEOTIDE SEQUENCE</scope>
    <source>
        <strain evidence="6">CGMCC 1.15448</strain>
    </source>
</reference>
<keyword evidence="2 4" id="KW-0560">Oxidoreductase</keyword>
<dbReference type="InterPro" id="IPR016163">
    <property type="entry name" value="Ald_DH_C"/>
</dbReference>
<dbReference type="EMBL" id="BMJC01000005">
    <property type="protein sequence ID" value="GGB15777.1"/>
    <property type="molecule type" value="Genomic_DNA"/>
</dbReference>
<sequence length="454" mass="50115">MQIINPASEEVIAEVTEDTQETVKEKYELVRAGQAAWAARTVEERLACIGKFYAALEEEKKVLAETLTSESGKPLQQSYNELNGARGRIKFFLDNTARWLAEEWIVTEGATREKIVYEPLGIIANISAWNYPYLVGVNVFIPALLGGNGVLYKPSEYATLTGLHIQRLLYKSGVPEEVFAVVVGKGTAGEWLLQLPLDGYFFTGSYRTGRFIAERVAGKMVPCQLELGGKDPLYVMDDVSNIEAVAAAALEGVVYNNGQSCCAVERIYVQEGVYDAFVLSYTEQARRLVVGDPMEGTTEVGPLTRSGQLEFLLGQIDDAVAKGAKVLFGGHRVDRRGYFIEPAVLVDVDHRMKLMTEESFGPVVGIQRVKDDAEAVALMGDTEYGLTAAVYSKSFERAEQVMRQLNTGTVYWNCCDRVSAALPWSGRKHSGLGMTLSYQGIRAFVQPKAYHIRP</sequence>
<dbReference type="FunFam" id="3.40.309.10:FF:000009">
    <property type="entry name" value="Aldehyde dehydrogenase A"/>
    <property type="match status" value="1"/>
</dbReference>
<evidence type="ECO:0000256" key="3">
    <source>
        <dbReference type="PROSITE-ProRule" id="PRU10007"/>
    </source>
</evidence>
<proteinExistence type="inferred from homology"/>
<dbReference type="InterPro" id="IPR016161">
    <property type="entry name" value="Ald_DH/histidinol_DH"/>
</dbReference>
<gene>
    <name evidence="6" type="ORF">GCM10011511_44520</name>
</gene>
<organism evidence="6 7">
    <name type="scientific">Puia dinghuensis</name>
    <dbReference type="NCBI Taxonomy" id="1792502"/>
    <lineage>
        <taxon>Bacteria</taxon>
        <taxon>Pseudomonadati</taxon>
        <taxon>Bacteroidota</taxon>
        <taxon>Chitinophagia</taxon>
        <taxon>Chitinophagales</taxon>
        <taxon>Chitinophagaceae</taxon>
        <taxon>Puia</taxon>
    </lineage>
</organism>
<dbReference type="PROSITE" id="PS00070">
    <property type="entry name" value="ALDEHYDE_DEHYDR_CYS"/>
    <property type="match status" value="1"/>
</dbReference>
<dbReference type="RefSeq" id="WP_188935974.1">
    <property type="nucleotide sequence ID" value="NZ_BMJC01000005.1"/>
</dbReference>
<name>A0A8J2UGS2_9BACT</name>
<dbReference type="Gene3D" id="3.40.309.10">
    <property type="entry name" value="Aldehyde Dehydrogenase, Chain A, domain 2"/>
    <property type="match status" value="1"/>
</dbReference>
<comment type="similarity">
    <text evidence="1 4">Belongs to the aldehyde dehydrogenase family.</text>
</comment>
<dbReference type="InterPro" id="IPR016162">
    <property type="entry name" value="Ald_DH_N"/>
</dbReference>
<reference evidence="6" key="2">
    <citation type="submission" date="2020-09" db="EMBL/GenBank/DDBJ databases">
        <authorList>
            <person name="Sun Q."/>
            <person name="Zhou Y."/>
        </authorList>
    </citation>
    <scope>NUCLEOTIDE SEQUENCE</scope>
    <source>
        <strain evidence="6">CGMCC 1.15448</strain>
    </source>
</reference>
<comment type="caution">
    <text evidence="6">The sequence shown here is derived from an EMBL/GenBank/DDBJ whole genome shotgun (WGS) entry which is preliminary data.</text>
</comment>
<dbReference type="AlphaFoldDB" id="A0A8J2UGS2"/>
<evidence type="ECO:0000313" key="7">
    <source>
        <dbReference type="Proteomes" id="UP000607559"/>
    </source>
</evidence>
<dbReference type="Pfam" id="PF00171">
    <property type="entry name" value="Aldedh"/>
    <property type="match status" value="1"/>
</dbReference>
<dbReference type="PROSITE" id="PS00687">
    <property type="entry name" value="ALDEHYDE_DEHYDR_GLU"/>
    <property type="match status" value="1"/>
</dbReference>
<feature type="active site" evidence="3">
    <location>
        <position position="226"/>
    </location>
</feature>
<dbReference type="InterPro" id="IPR016160">
    <property type="entry name" value="Ald_DH_CS_CYS"/>
</dbReference>
<evidence type="ECO:0000256" key="2">
    <source>
        <dbReference type="ARBA" id="ARBA00023002"/>
    </source>
</evidence>
<dbReference type="Gene3D" id="3.40.605.10">
    <property type="entry name" value="Aldehyde Dehydrogenase, Chain A, domain 1"/>
    <property type="match status" value="1"/>
</dbReference>